<dbReference type="InterPro" id="IPR007492">
    <property type="entry name" value="LytTR_DNA-bd_dom"/>
</dbReference>
<dbReference type="InterPro" id="IPR046947">
    <property type="entry name" value="LytR-like"/>
</dbReference>
<feature type="domain" description="HTH LytTR-type" evidence="5">
    <location>
        <begin position="132"/>
        <end position="232"/>
    </location>
</feature>
<dbReference type="Gene3D" id="2.40.50.1020">
    <property type="entry name" value="LytTr DNA-binding domain"/>
    <property type="match status" value="1"/>
</dbReference>
<evidence type="ECO:0000256" key="1">
    <source>
        <dbReference type="ARBA" id="ARBA00018672"/>
    </source>
</evidence>
<reference evidence="6 7" key="1">
    <citation type="journal article" date="2018" name="Environ. Microbiol.">
        <title>Novel energy conservation strategies and behaviour of Pelotomaculum schinkii driving syntrophic propionate catabolism.</title>
        <authorList>
            <person name="Hidalgo-Ahumada C.A.P."/>
            <person name="Nobu M.K."/>
            <person name="Narihiro T."/>
            <person name="Tamaki H."/>
            <person name="Liu W.T."/>
            <person name="Kamagata Y."/>
            <person name="Stams A.J.M."/>
            <person name="Imachi H."/>
            <person name="Sousa D.Z."/>
        </authorList>
    </citation>
    <scope>NUCLEOTIDE SEQUENCE [LARGE SCALE GENOMIC DNA]</scope>
    <source>
        <strain evidence="6 7">HH</strain>
    </source>
</reference>
<evidence type="ECO:0000259" key="5">
    <source>
        <dbReference type="PROSITE" id="PS50930"/>
    </source>
</evidence>
<dbReference type="AlphaFoldDB" id="A0A4Y7RIK8"/>
<dbReference type="EMBL" id="QFGA01000001">
    <property type="protein sequence ID" value="TEB08167.1"/>
    <property type="molecule type" value="Genomic_DNA"/>
</dbReference>
<name>A0A4Y7RIK8_9FIRM</name>
<accession>A0A4Y7RIK8</accession>
<dbReference type="Pfam" id="PF04397">
    <property type="entry name" value="LytTR"/>
    <property type="match status" value="1"/>
</dbReference>
<dbReference type="SMART" id="SM00448">
    <property type="entry name" value="REC"/>
    <property type="match status" value="1"/>
</dbReference>
<feature type="modified residue" description="4-aspartylphosphate" evidence="3">
    <location>
        <position position="60"/>
    </location>
</feature>
<dbReference type="PROSITE" id="PS50110">
    <property type="entry name" value="RESPONSE_REGULATORY"/>
    <property type="match status" value="1"/>
</dbReference>
<evidence type="ECO:0000313" key="6">
    <source>
        <dbReference type="EMBL" id="TEB08167.1"/>
    </source>
</evidence>
<dbReference type="GO" id="GO:0000156">
    <property type="term" value="F:phosphorelay response regulator activity"/>
    <property type="evidence" value="ECO:0007669"/>
    <property type="project" value="InterPro"/>
</dbReference>
<dbReference type="InterPro" id="IPR011006">
    <property type="entry name" value="CheY-like_superfamily"/>
</dbReference>
<dbReference type="Pfam" id="PF00072">
    <property type="entry name" value="Response_reg"/>
    <property type="match status" value="1"/>
</dbReference>
<dbReference type="PANTHER" id="PTHR37299:SF1">
    <property type="entry name" value="STAGE 0 SPORULATION PROTEIN A HOMOLOG"/>
    <property type="match status" value="1"/>
</dbReference>
<gene>
    <name evidence="6" type="primary">ypdB_1</name>
    <name evidence="6" type="ORF">Psch_01722</name>
</gene>
<dbReference type="SUPFAM" id="SSF52172">
    <property type="entry name" value="CheY-like"/>
    <property type="match status" value="1"/>
</dbReference>
<dbReference type="PANTHER" id="PTHR37299">
    <property type="entry name" value="TRANSCRIPTIONAL REGULATOR-RELATED"/>
    <property type="match status" value="1"/>
</dbReference>
<evidence type="ECO:0000256" key="3">
    <source>
        <dbReference type="PROSITE-ProRule" id="PRU00169"/>
    </source>
</evidence>
<evidence type="ECO:0000259" key="4">
    <source>
        <dbReference type="PROSITE" id="PS50110"/>
    </source>
</evidence>
<proteinExistence type="predicted"/>
<dbReference type="InterPro" id="IPR001789">
    <property type="entry name" value="Sig_transdc_resp-reg_receiver"/>
</dbReference>
<dbReference type="Gene3D" id="3.40.50.2300">
    <property type="match status" value="1"/>
</dbReference>
<comment type="function">
    <text evidence="2">May play the central regulatory role in sporulation. It may be an element of the effector pathway responsible for the activation of sporulation genes in response to nutritional stress. Spo0A may act in concert with spo0H (a sigma factor) to control the expression of some genes that are critical to the sporulation process.</text>
</comment>
<protein>
    <recommendedName>
        <fullName evidence="1">Stage 0 sporulation protein A homolog</fullName>
    </recommendedName>
</protein>
<dbReference type="SMART" id="SM00850">
    <property type="entry name" value="LytTR"/>
    <property type="match status" value="1"/>
</dbReference>
<comment type="caution">
    <text evidence="6">The sequence shown here is derived from an EMBL/GenBank/DDBJ whole genome shotgun (WGS) entry which is preliminary data.</text>
</comment>
<evidence type="ECO:0000256" key="2">
    <source>
        <dbReference type="ARBA" id="ARBA00024867"/>
    </source>
</evidence>
<dbReference type="PROSITE" id="PS50930">
    <property type="entry name" value="HTH_LYTTR"/>
    <property type="match status" value="1"/>
</dbReference>
<feature type="domain" description="Response regulatory" evidence="4">
    <location>
        <begin position="3"/>
        <end position="123"/>
    </location>
</feature>
<organism evidence="6 7">
    <name type="scientific">Pelotomaculum schinkii</name>
    <dbReference type="NCBI Taxonomy" id="78350"/>
    <lineage>
        <taxon>Bacteria</taxon>
        <taxon>Bacillati</taxon>
        <taxon>Bacillota</taxon>
        <taxon>Clostridia</taxon>
        <taxon>Eubacteriales</taxon>
        <taxon>Desulfotomaculaceae</taxon>
        <taxon>Pelotomaculum</taxon>
    </lineage>
</organism>
<keyword evidence="3" id="KW-0597">Phosphoprotein</keyword>
<dbReference type="Proteomes" id="UP000298324">
    <property type="component" value="Unassembled WGS sequence"/>
</dbReference>
<keyword evidence="7" id="KW-1185">Reference proteome</keyword>
<dbReference type="GO" id="GO:0003677">
    <property type="term" value="F:DNA binding"/>
    <property type="evidence" value="ECO:0007669"/>
    <property type="project" value="InterPro"/>
</dbReference>
<sequence length="236" mass="26741">MYRVAICDDEEIFLAKMQNLVQEIFNELGIEFQIDTFSTAKALMQTLDADPSRYQILLLDILMDQNGVQFAKELRGKGHHEVGIVFVTSAKEYSLEGYSVFPIHYLTKPVQKKQLAEVLIKDYRQNFRAKKIVLPLSGGCQILLADDIHYIELLNRTVIFHLAKGDVSIPGTLKRLEPRLPQGVFLRCHKSFAVNINKIQGLSPDGFRLLSGVTVPIGRAYRQESLQKMIAHFHGG</sequence>
<evidence type="ECO:0000313" key="7">
    <source>
        <dbReference type="Proteomes" id="UP000298324"/>
    </source>
</evidence>